<dbReference type="SUPFAM" id="SSF49265">
    <property type="entry name" value="Fibronectin type III"/>
    <property type="match status" value="2"/>
</dbReference>
<feature type="region of interest" description="Disordered" evidence="3">
    <location>
        <begin position="649"/>
        <end position="679"/>
    </location>
</feature>
<dbReference type="InterPro" id="IPR036514">
    <property type="entry name" value="SGNH_hydro_sf"/>
</dbReference>
<feature type="compositionally biased region" description="Low complexity" evidence="3">
    <location>
        <begin position="662"/>
        <end position="672"/>
    </location>
</feature>
<gene>
    <name evidence="7" type="ORF">HNR22_005514</name>
</gene>
<feature type="compositionally biased region" description="Basic and acidic residues" evidence="3">
    <location>
        <begin position="649"/>
        <end position="658"/>
    </location>
</feature>
<dbReference type="SMART" id="SM00060">
    <property type="entry name" value="FN3"/>
    <property type="match status" value="2"/>
</dbReference>
<evidence type="ECO:0000256" key="3">
    <source>
        <dbReference type="SAM" id="MobiDB-lite"/>
    </source>
</evidence>
<evidence type="ECO:0000313" key="8">
    <source>
        <dbReference type="Proteomes" id="UP000523545"/>
    </source>
</evidence>
<dbReference type="GO" id="GO:0016798">
    <property type="term" value="F:hydrolase activity, acting on glycosyl bonds"/>
    <property type="evidence" value="ECO:0007669"/>
    <property type="project" value="UniProtKB-KW"/>
</dbReference>
<dbReference type="AlphaFoldDB" id="A0A7Y9X7E2"/>
<evidence type="ECO:0000256" key="2">
    <source>
        <dbReference type="ARBA" id="ARBA00023326"/>
    </source>
</evidence>
<dbReference type="Proteomes" id="UP000523545">
    <property type="component" value="Unassembled WGS sequence"/>
</dbReference>
<evidence type="ECO:0000256" key="4">
    <source>
        <dbReference type="SAM" id="Phobius"/>
    </source>
</evidence>
<dbReference type="InterPro" id="IPR013830">
    <property type="entry name" value="SGNH_hydro"/>
</dbReference>
<evidence type="ECO:0000256" key="5">
    <source>
        <dbReference type="SAM" id="SignalP"/>
    </source>
</evidence>
<keyword evidence="4" id="KW-0812">Transmembrane</keyword>
<dbReference type="InterPro" id="IPR051532">
    <property type="entry name" value="Ester_Hydrolysis_Enzymes"/>
</dbReference>
<dbReference type="GO" id="GO:0004622">
    <property type="term" value="F:phosphatidylcholine lysophospholipase activity"/>
    <property type="evidence" value="ECO:0007669"/>
    <property type="project" value="TreeGrafter"/>
</dbReference>
<sequence length="859" mass="91166">MHRNRRHGTRLTAFFLALVLVVAGSTNIGVTQAAAAPADAACSVHGSSFDVKPVEADSMGLRVGCARDSGQFRQLANNDDDVVAILDFNPVQRPEQFHELLLQKVAVFHRDQTQGGLSLGESFARQARESGMGYYSGPTDTTFGGSIQALGNSIVIVVPVADIGTTGFWDSFWKALVASLVTAAVSITIGGICLAAFNVGAPAAAPFCLSVGGAIGGGVGGIVHVALKNEPFDAKAWAEILAATVAGGLLGYGAGYALEKLAQTTRPFIAQAQKILREFADKYIPWRAPLTFLANAFTPELADIFFNAVTRLLRAVSPSTEGQVGALRVMVVGDSMSQGAEGDWTWRYRLWDWFRTQNVVVNFVGPYYGTTPPTEATGPTPPRLQGAPAPGEGIPRVWGQYAAGAPAFDSDHFAVWGRQAAQVKNEIRTQVAEHKPDLLLVGLGFNDLGWFVDNPDGTIASMRTLVNEARAANPNIKVALANVPQRTRLGVNPDLPAKTDRYNTLLATSIPSWSTSQSPVALVDWRANYACGPDSCPDGYDGLHPNARGEYKIAQAFERTLVNNFRIGTSVPAIPNTVPARPTPVPRNVVVEPGPQGLKVTWDAVFGAHGYTVRSRLVGSADWSESRAASNRHDTLSVHGLKWEYQVRTDNGDTDDQKSAWTSPTAPVVASPTAPPGPAQIVTRATSTGFDITWGETVGTVERYGVIYWDQDEPGAFLGAVGIRGHAAHIDGLTVGHRYLVWVSSWDTSGGGGVPNSGRPVLVGGGTPAAPSGLKANAIDASSVYLTWNKSTGAAGYRVWVRNLIDGSEMTAGDNTIMETTWGVGFLVYGALNYEFCVTAVNGALESGMSNCVKPVGSS</sequence>
<evidence type="ECO:0000313" key="7">
    <source>
        <dbReference type="EMBL" id="NYH45787.1"/>
    </source>
</evidence>
<dbReference type="InterPro" id="IPR036116">
    <property type="entry name" value="FN3_sf"/>
</dbReference>
<dbReference type="PANTHER" id="PTHR30383">
    <property type="entry name" value="THIOESTERASE 1/PROTEASE 1/LYSOPHOSPHOLIPASE L1"/>
    <property type="match status" value="1"/>
</dbReference>
<feature type="transmembrane region" description="Helical" evidence="4">
    <location>
        <begin position="239"/>
        <end position="258"/>
    </location>
</feature>
<dbReference type="InterPro" id="IPR013783">
    <property type="entry name" value="Ig-like_fold"/>
</dbReference>
<dbReference type="Gene3D" id="3.40.50.1110">
    <property type="entry name" value="SGNH hydrolase"/>
    <property type="match status" value="1"/>
</dbReference>
<keyword evidence="1" id="KW-0326">Glycosidase</keyword>
<proteinExistence type="predicted"/>
<dbReference type="CDD" id="cd01833">
    <property type="entry name" value="XynB_like"/>
    <property type="match status" value="1"/>
</dbReference>
<keyword evidence="2" id="KW-0119">Carbohydrate metabolism</keyword>
<feature type="transmembrane region" description="Helical" evidence="4">
    <location>
        <begin position="203"/>
        <end position="227"/>
    </location>
</feature>
<keyword evidence="8" id="KW-1185">Reference proteome</keyword>
<dbReference type="Gene3D" id="2.60.40.10">
    <property type="entry name" value="Immunoglobulins"/>
    <property type="match status" value="1"/>
</dbReference>
<keyword evidence="5" id="KW-0732">Signal</keyword>
<reference evidence="7 8" key="1">
    <citation type="submission" date="2020-07" db="EMBL/GenBank/DDBJ databases">
        <title>Sequencing the genomes of 1000 actinobacteria strains.</title>
        <authorList>
            <person name="Klenk H.-P."/>
        </authorList>
    </citation>
    <scope>NUCLEOTIDE SEQUENCE [LARGE SCALE GENOMIC DNA]</scope>
    <source>
        <strain evidence="7 8">DSM 45876</strain>
    </source>
</reference>
<dbReference type="InterPro" id="IPR003961">
    <property type="entry name" value="FN3_dom"/>
</dbReference>
<feature type="transmembrane region" description="Helical" evidence="4">
    <location>
        <begin position="149"/>
        <end position="169"/>
    </location>
</feature>
<comment type="caution">
    <text evidence="7">The sequence shown here is derived from an EMBL/GenBank/DDBJ whole genome shotgun (WGS) entry which is preliminary data.</text>
</comment>
<dbReference type="PANTHER" id="PTHR30383:SF19">
    <property type="entry name" value="FIBRONECTIN TYPE-III DOMAIN-CONTAINING PROTEIN"/>
    <property type="match status" value="1"/>
</dbReference>
<keyword evidence="4" id="KW-1133">Transmembrane helix</keyword>
<name>A0A7Y9X7E2_9ACTN</name>
<dbReference type="SUPFAM" id="SSF52266">
    <property type="entry name" value="SGNH hydrolase"/>
    <property type="match status" value="1"/>
</dbReference>
<dbReference type="PROSITE" id="PS50853">
    <property type="entry name" value="FN3"/>
    <property type="match status" value="2"/>
</dbReference>
<evidence type="ECO:0000259" key="6">
    <source>
        <dbReference type="PROSITE" id="PS50853"/>
    </source>
</evidence>
<evidence type="ECO:0000256" key="1">
    <source>
        <dbReference type="ARBA" id="ARBA00023295"/>
    </source>
</evidence>
<feature type="domain" description="Fibronectin type-III" evidence="6">
    <location>
        <begin position="675"/>
        <end position="766"/>
    </location>
</feature>
<dbReference type="Pfam" id="PF13472">
    <property type="entry name" value="Lipase_GDSL_2"/>
    <property type="match status" value="1"/>
</dbReference>
<feature type="signal peptide" evidence="5">
    <location>
        <begin position="1"/>
        <end position="33"/>
    </location>
</feature>
<dbReference type="RefSeq" id="WP_179782801.1">
    <property type="nucleotide sequence ID" value="NZ_JACCHK010000001.1"/>
</dbReference>
<accession>A0A7Y9X7E2</accession>
<dbReference type="EMBL" id="JACCHK010000001">
    <property type="protein sequence ID" value="NYH45787.1"/>
    <property type="molecule type" value="Genomic_DNA"/>
</dbReference>
<organism evidence="7 8">
    <name type="scientific">Micromonospora jinlongensis</name>
    <dbReference type="NCBI Taxonomy" id="1287877"/>
    <lineage>
        <taxon>Bacteria</taxon>
        <taxon>Bacillati</taxon>
        <taxon>Actinomycetota</taxon>
        <taxon>Actinomycetes</taxon>
        <taxon>Micromonosporales</taxon>
        <taxon>Micromonosporaceae</taxon>
        <taxon>Micromonospora</taxon>
    </lineage>
</organism>
<feature type="domain" description="Fibronectin type-III" evidence="6">
    <location>
        <begin position="770"/>
        <end position="859"/>
    </location>
</feature>
<keyword evidence="1" id="KW-0378">Hydrolase</keyword>
<feature type="chain" id="PRO_5038648981" evidence="5">
    <location>
        <begin position="34"/>
        <end position="859"/>
    </location>
</feature>
<dbReference type="CDD" id="cd00063">
    <property type="entry name" value="FN3"/>
    <property type="match status" value="1"/>
</dbReference>
<keyword evidence="2" id="KW-0624">Polysaccharide degradation</keyword>
<dbReference type="GO" id="GO:0000272">
    <property type="term" value="P:polysaccharide catabolic process"/>
    <property type="evidence" value="ECO:0007669"/>
    <property type="project" value="UniProtKB-KW"/>
</dbReference>
<keyword evidence="4" id="KW-0472">Membrane</keyword>
<feature type="transmembrane region" description="Helical" evidence="4">
    <location>
        <begin position="176"/>
        <end position="197"/>
    </location>
</feature>
<protein>
    <submittedName>
        <fullName evidence="7">Lysophospholipase L1-like esterase</fullName>
    </submittedName>
</protein>